<organism evidence="3 4">
    <name type="scientific">Mesorhabditis belari</name>
    <dbReference type="NCBI Taxonomy" id="2138241"/>
    <lineage>
        <taxon>Eukaryota</taxon>
        <taxon>Metazoa</taxon>
        <taxon>Ecdysozoa</taxon>
        <taxon>Nematoda</taxon>
        <taxon>Chromadorea</taxon>
        <taxon>Rhabditida</taxon>
        <taxon>Rhabditina</taxon>
        <taxon>Rhabditomorpha</taxon>
        <taxon>Rhabditoidea</taxon>
        <taxon>Rhabditidae</taxon>
        <taxon>Mesorhabditinae</taxon>
        <taxon>Mesorhabditis</taxon>
    </lineage>
</organism>
<evidence type="ECO:0000256" key="2">
    <source>
        <dbReference type="SAM" id="Phobius"/>
    </source>
</evidence>
<protein>
    <submittedName>
        <fullName evidence="4">Uncharacterized protein</fullName>
    </submittedName>
</protein>
<dbReference type="Proteomes" id="UP000887575">
    <property type="component" value="Unassembled WGS sequence"/>
</dbReference>
<dbReference type="WBParaSite" id="MBELARI_LOCUS21188">
    <property type="protein sequence ID" value="MBELARI_LOCUS21188"/>
    <property type="gene ID" value="MBELARI_LOCUS21188"/>
</dbReference>
<evidence type="ECO:0000313" key="4">
    <source>
        <dbReference type="WBParaSite" id="MBELARI_LOCUS21188"/>
    </source>
</evidence>
<feature type="compositionally biased region" description="Low complexity" evidence="1">
    <location>
        <begin position="22"/>
        <end position="32"/>
    </location>
</feature>
<keyword evidence="2" id="KW-0472">Membrane</keyword>
<keyword evidence="3" id="KW-1185">Reference proteome</keyword>
<evidence type="ECO:0000256" key="1">
    <source>
        <dbReference type="SAM" id="MobiDB-lite"/>
    </source>
</evidence>
<dbReference type="AlphaFoldDB" id="A0AAF3F3Q8"/>
<keyword evidence="2" id="KW-1133">Transmembrane helix</keyword>
<feature type="transmembrane region" description="Helical" evidence="2">
    <location>
        <begin position="113"/>
        <end position="135"/>
    </location>
</feature>
<proteinExistence type="predicted"/>
<sequence>MSRRPVDFLTPRETFEHYEQNRSPSSAGSIAPAAPPRAPSREVHEYRSKTQMYTTNQPNAQLACEYRAAPPQPQLACEYRADPHFNGTGSTIGESTRITSTFMPNKKKIPMGWLIGGVICLPILLAIILFGAVWLQELGIL</sequence>
<accession>A0AAF3F3Q8</accession>
<feature type="region of interest" description="Disordered" evidence="1">
    <location>
        <begin position="1"/>
        <end position="44"/>
    </location>
</feature>
<reference evidence="4" key="1">
    <citation type="submission" date="2024-02" db="UniProtKB">
        <authorList>
            <consortium name="WormBaseParasite"/>
        </authorList>
    </citation>
    <scope>IDENTIFICATION</scope>
</reference>
<keyword evidence="2" id="KW-0812">Transmembrane</keyword>
<evidence type="ECO:0000313" key="3">
    <source>
        <dbReference type="Proteomes" id="UP000887575"/>
    </source>
</evidence>
<name>A0AAF3F3Q8_9BILA</name>